<evidence type="ECO:0000313" key="1">
    <source>
        <dbReference type="EMBL" id="KRZ04721.1"/>
    </source>
</evidence>
<sequence>MTIEVSLNQFLQMYTTVDCKYERLGDRFEKFVLVKLNSEQQKLGVTIRQSLMISFRSLPQAHIIVWDLGTVLELYQSSQKPSSHNRNRDLILSTHHHTVDALVCSGGGYLIFAQRQPLFWAADDSCMQLCNFACAFSGSNIDITLLLKYWYKIEFLLQGQNEYN</sequence>
<protein>
    <submittedName>
        <fullName evidence="1">Uncharacterized protein</fullName>
    </submittedName>
</protein>
<gene>
    <name evidence="1" type="ORF">T11_5512</name>
</gene>
<proteinExistence type="predicted"/>
<reference evidence="1 2" key="1">
    <citation type="submission" date="2015-01" db="EMBL/GenBank/DDBJ databases">
        <title>Evolution of Trichinella species and genotypes.</title>
        <authorList>
            <person name="Korhonen P.K."/>
            <person name="Edoardo P."/>
            <person name="Giuseppe L.R."/>
            <person name="Gasser R.B."/>
        </authorList>
    </citation>
    <scope>NUCLEOTIDE SEQUENCE [LARGE SCALE GENOMIC DNA]</scope>
    <source>
        <strain evidence="1">ISS1029</strain>
    </source>
</reference>
<evidence type="ECO:0000313" key="2">
    <source>
        <dbReference type="Proteomes" id="UP000055024"/>
    </source>
</evidence>
<keyword evidence="2" id="KW-1185">Reference proteome</keyword>
<dbReference type="Proteomes" id="UP000055024">
    <property type="component" value="Unassembled WGS sequence"/>
</dbReference>
<organism evidence="1 2">
    <name type="scientific">Trichinella zimbabwensis</name>
    <dbReference type="NCBI Taxonomy" id="268475"/>
    <lineage>
        <taxon>Eukaryota</taxon>
        <taxon>Metazoa</taxon>
        <taxon>Ecdysozoa</taxon>
        <taxon>Nematoda</taxon>
        <taxon>Enoplea</taxon>
        <taxon>Dorylaimia</taxon>
        <taxon>Trichinellida</taxon>
        <taxon>Trichinellidae</taxon>
        <taxon>Trichinella</taxon>
    </lineage>
</organism>
<dbReference type="EMBL" id="JYDP01000157">
    <property type="protein sequence ID" value="KRZ04721.1"/>
    <property type="molecule type" value="Genomic_DNA"/>
</dbReference>
<accession>A0A0V1H2F0</accession>
<comment type="caution">
    <text evidence="1">The sequence shown here is derived from an EMBL/GenBank/DDBJ whole genome shotgun (WGS) entry which is preliminary data.</text>
</comment>
<name>A0A0V1H2F0_9BILA</name>
<dbReference type="AlphaFoldDB" id="A0A0V1H2F0"/>